<dbReference type="Gene3D" id="1.50.10.10">
    <property type="match status" value="1"/>
</dbReference>
<evidence type="ECO:0000259" key="2">
    <source>
        <dbReference type="Pfam" id="PF19291"/>
    </source>
</evidence>
<reference evidence="3" key="1">
    <citation type="submission" date="2014-08" db="EMBL/GenBank/DDBJ databases">
        <authorList>
            <person name="Sharma Rahul"/>
            <person name="Thines Marco"/>
        </authorList>
    </citation>
    <scope>NUCLEOTIDE SEQUENCE</scope>
</reference>
<keyword evidence="3" id="KW-0378">Hydrolase</keyword>
<proteinExistence type="predicted"/>
<dbReference type="InterPro" id="IPR012341">
    <property type="entry name" value="6hp_glycosidase-like_sf"/>
</dbReference>
<feature type="domain" description="Trehalase-like N-terminal" evidence="2">
    <location>
        <begin position="18"/>
        <end position="164"/>
    </location>
</feature>
<dbReference type="Pfam" id="PF00723">
    <property type="entry name" value="Glyco_hydro_15"/>
    <property type="match status" value="1"/>
</dbReference>
<evidence type="ECO:0000313" key="3">
    <source>
        <dbReference type="EMBL" id="CED85274.1"/>
    </source>
</evidence>
<organism evidence="3">
    <name type="scientific">Phaffia rhodozyma</name>
    <name type="common">Yeast</name>
    <name type="synonym">Xanthophyllomyces dendrorhous</name>
    <dbReference type="NCBI Taxonomy" id="264483"/>
    <lineage>
        <taxon>Eukaryota</taxon>
        <taxon>Fungi</taxon>
        <taxon>Dikarya</taxon>
        <taxon>Basidiomycota</taxon>
        <taxon>Agaricomycotina</taxon>
        <taxon>Tremellomycetes</taxon>
        <taxon>Cystofilobasidiales</taxon>
        <taxon>Mrakiaceae</taxon>
        <taxon>Phaffia</taxon>
    </lineage>
</organism>
<dbReference type="PANTHER" id="PTHR31616">
    <property type="entry name" value="TREHALASE"/>
    <property type="match status" value="1"/>
</dbReference>
<dbReference type="InterPro" id="IPR045582">
    <property type="entry name" value="Trehalase-like_N"/>
</dbReference>
<name>A0A0F7SX13_PHARH</name>
<dbReference type="InterPro" id="IPR011613">
    <property type="entry name" value="GH15-like"/>
</dbReference>
<dbReference type="AlphaFoldDB" id="A0A0F7SX13"/>
<dbReference type="GO" id="GO:0004553">
    <property type="term" value="F:hydrolase activity, hydrolyzing O-glycosyl compounds"/>
    <property type="evidence" value="ECO:0007669"/>
    <property type="project" value="TreeGrafter"/>
</dbReference>
<protein>
    <submittedName>
        <fullName evidence="3">Glycoside hydrolase family 15 protein</fullName>
    </submittedName>
</protein>
<evidence type="ECO:0000259" key="1">
    <source>
        <dbReference type="Pfam" id="PF00723"/>
    </source>
</evidence>
<sequence>MVLPMAMFDPAVKPRVVPGISNHAMIGNLRSAAMVSEDASIESYCVPYFDSPSVFARIVDAKKGGHFSIQPRDMKCMIKQSYLPSSNVLSTKFLHEDAVGQVIDLLVPKKAMEPGKTHLPWLIRRVKVLRGKMTFRLECAPAFNYARDEHKLEIIEDDSQVDSGKYKKQKALFTSSDVTMDLRVVVSGENITSEAAQTEAEQAKINAGTDGGKEFQGEGGPEVIFKELDLSKDGLLSNAVYSEFEVNAGEIVDFIFRDIPVGGFELKTEKGKATMAFAEELGVSLVDLTKAASKIRSPIDPVLNGHLVENLIRNTTHYWKNWIAKSTYRGRWREVVHRQALTLKMLIYEETGAIIAAPTFSLPEEIGGERNWDYRYTWIRDSSFSCYAFIRLGFTDEANAFMEYLMRVATDERDDGTLQIMYTIHGGKKAPEEVLDHLAGHRDSQPVRIGNGAVDHLQLDIYGELLDAIYLTQRLSKPLSWDRWRAVRRMVDWVCDNWDQPDLSIWEVRDQKKHFVYSKIMLWVAVDRGIRLSEKRSLPLPQREKWLGVRDKIYEQVMEKGWNEEKQFFAQSYENLEVLDSAVLVMSLTFFLSAADPRFRSTLEQILKVPELGGLTSNNLVHRYDQEKAEDGMDGKEGAFSLCTLWAVEALTRAGEFDKECVERAETMFEDFLGYGNHKNGLKEDYLTQLYLVPKFLQLFIHPKIK</sequence>
<feature type="domain" description="GH15-like" evidence="1">
    <location>
        <begin position="333"/>
        <end position="688"/>
    </location>
</feature>
<dbReference type="InterPro" id="IPR008928">
    <property type="entry name" value="6-hairpin_glycosidase_sf"/>
</dbReference>
<accession>A0A0F7SX13</accession>
<dbReference type="EMBL" id="LN483332">
    <property type="protein sequence ID" value="CED85274.1"/>
    <property type="molecule type" value="Genomic_DNA"/>
</dbReference>
<dbReference type="SUPFAM" id="SSF48208">
    <property type="entry name" value="Six-hairpin glycosidases"/>
    <property type="match status" value="1"/>
</dbReference>
<dbReference type="Pfam" id="PF19291">
    <property type="entry name" value="TREH_N"/>
    <property type="match status" value="1"/>
</dbReference>
<dbReference type="GO" id="GO:0005975">
    <property type="term" value="P:carbohydrate metabolic process"/>
    <property type="evidence" value="ECO:0007669"/>
    <property type="project" value="InterPro"/>
</dbReference>
<dbReference type="PANTHER" id="PTHR31616:SF0">
    <property type="entry name" value="GLUCAN 1,4-ALPHA-GLUCOSIDASE"/>
    <property type="match status" value="1"/>
</dbReference>